<dbReference type="Pfam" id="PF00528">
    <property type="entry name" value="BPD_transp_1"/>
    <property type="match status" value="1"/>
</dbReference>
<dbReference type="FunFam" id="1.10.3720.10:FF:000033">
    <property type="entry name" value="Polar amino acid ABC transporter permease"/>
    <property type="match status" value="1"/>
</dbReference>
<keyword evidence="6 8" id="KW-1133">Transmembrane helix</keyword>
<evidence type="ECO:0000256" key="2">
    <source>
        <dbReference type="ARBA" id="ARBA00022448"/>
    </source>
</evidence>
<feature type="transmembrane region" description="Helical" evidence="8">
    <location>
        <begin position="20"/>
        <end position="44"/>
    </location>
</feature>
<feature type="transmembrane region" description="Helical" evidence="8">
    <location>
        <begin position="56"/>
        <end position="79"/>
    </location>
</feature>
<dbReference type="GO" id="GO:0022857">
    <property type="term" value="F:transmembrane transporter activity"/>
    <property type="evidence" value="ECO:0007669"/>
    <property type="project" value="InterPro"/>
</dbReference>
<comment type="subcellular location">
    <subcellularLocation>
        <location evidence="1 8">Cell membrane</location>
        <topology evidence="1 8">Multi-pass membrane protein</topology>
    </subcellularLocation>
</comment>
<feature type="transmembrane region" description="Helical" evidence="8">
    <location>
        <begin position="186"/>
        <end position="206"/>
    </location>
</feature>
<evidence type="ECO:0000313" key="10">
    <source>
        <dbReference type="Proteomes" id="UP000315060"/>
    </source>
</evidence>
<sequence length="219" mass="24436">MESILEVLSPDNLVFIFKGFGLTLYISLIAIILSTIIGTVLAVMRNGKNPILRIISSIYIEFVRNVPNLLWIFTIFLVFKMKSTPAGITAFTLFTSAALAEIIRGGLNAVDKGQYEAGMSQGFTSAQILYYIILPQAIRKMLPAIISQFVTVIKDTSLLYSVIALQELFGASQILMGRYFEPEQVFSLYILIALIYFSFNLAISSLSHMLAKRWQQAAE</sequence>
<organism evidence="9 10">
    <name type="scientific">Streptococcus pneumoniae</name>
    <dbReference type="NCBI Taxonomy" id="1313"/>
    <lineage>
        <taxon>Bacteria</taxon>
        <taxon>Bacillati</taxon>
        <taxon>Bacillota</taxon>
        <taxon>Bacilli</taxon>
        <taxon>Lactobacillales</taxon>
        <taxon>Streptococcaceae</taxon>
        <taxon>Streptococcus</taxon>
    </lineage>
</organism>
<keyword evidence="5" id="KW-0029">Amino-acid transport</keyword>
<evidence type="ECO:0000256" key="7">
    <source>
        <dbReference type="ARBA" id="ARBA00023136"/>
    </source>
</evidence>
<accession>A0A064C0D6</accession>
<evidence type="ECO:0000313" key="9">
    <source>
        <dbReference type="EMBL" id="TVX71107.1"/>
    </source>
</evidence>
<dbReference type="EMBL" id="VMYC01000056">
    <property type="protein sequence ID" value="TVX71107.1"/>
    <property type="molecule type" value="Genomic_DNA"/>
</dbReference>
<evidence type="ECO:0000256" key="3">
    <source>
        <dbReference type="ARBA" id="ARBA00022475"/>
    </source>
</evidence>
<evidence type="ECO:0000256" key="6">
    <source>
        <dbReference type="ARBA" id="ARBA00022989"/>
    </source>
</evidence>
<dbReference type="InterPro" id="IPR043429">
    <property type="entry name" value="ArtM/GltK/GlnP/TcyL/YhdX-like"/>
</dbReference>
<dbReference type="PANTHER" id="PTHR30614">
    <property type="entry name" value="MEMBRANE COMPONENT OF AMINO ACID ABC TRANSPORTER"/>
    <property type="match status" value="1"/>
</dbReference>
<keyword evidence="7 8" id="KW-0472">Membrane</keyword>
<dbReference type="InterPro" id="IPR000515">
    <property type="entry name" value="MetI-like"/>
</dbReference>
<keyword evidence="4 8" id="KW-0812">Transmembrane</keyword>
<dbReference type="GO" id="GO:0006865">
    <property type="term" value="P:amino acid transport"/>
    <property type="evidence" value="ECO:0007669"/>
    <property type="project" value="UniProtKB-KW"/>
</dbReference>
<dbReference type="Proteomes" id="UP000315060">
    <property type="component" value="Unassembled WGS sequence"/>
</dbReference>
<evidence type="ECO:0000256" key="1">
    <source>
        <dbReference type="ARBA" id="ARBA00004651"/>
    </source>
</evidence>
<keyword evidence="2 8" id="KW-0813">Transport</keyword>
<dbReference type="Gene3D" id="1.10.3720.10">
    <property type="entry name" value="MetI-like"/>
    <property type="match status" value="1"/>
</dbReference>
<reference evidence="9 10" key="1">
    <citation type="submission" date="2019-07" db="EMBL/GenBank/DDBJ databases">
        <authorList>
            <person name="Mohale T."/>
        </authorList>
    </citation>
    <scope>NUCLEOTIDE SEQUENCE [LARGE SCALE GENOMIC DNA]</scope>
    <source>
        <strain evidence="9 10">NTPn 59</strain>
    </source>
</reference>
<name>A0A064C0D6_STREE</name>
<evidence type="ECO:0000256" key="8">
    <source>
        <dbReference type="RuleBase" id="RU363032"/>
    </source>
</evidence>
<dbReference type="SUPFAM" id="SSF161098">
    <property type="entry name" value="MetI-like"/>
    <property type="match status" value="1"/>
</dbReference>
<protein>
    <submittedName>
        <fullName evidence="9">Amino acid ABC transporter permease</fullName>
    </submittedName>
</protein>
<dbReference type="RefSeq" id="WP_016399006.1">
    <property type="nucleotide sequence ID" value="NZ_JARUNN010000006.1"/>
</dbReference>
<dbReference type="CDD" id="cd06261">
    <property type="entry name" value="TM_PBP2"/>
    <property type="match status" value="1"/>
</dbReference>
<keyword evidence="3" id="KW-1003">Cell membrane</keyword>
<comment type="caution">
    <text evidence="9">The sequence shown here is derived from an EMBL/GenBank/DDBJ whole genome shotgun (WGS) entry which is preliminary data.</text>
</comment>
<dbReference type="PROSITE" id="PS50928">
    <property type="entry name" value="ABC_TM1"/>
    <property type="match status" value="1"/>
</dbReference>
<evidence type="ECO:0000256" key="4">
    <source>
        <dbReference type="ARBA" id="ARBA00022692"/>
    </source>
</evidence>
<comment type="similarity">
    <text evidence="8">Belongs to the binding-protein-dependent transport system permease family.</text>
</comment>
<gene>
    <name evidence="9" type="ORF">AZJ28_03540</name>
</gene>
<dbReference type="NCBIfam" id="TIGR01726">
    <property type="entry name" value="HEQRo_perm_3TM"/>
    <property type="match status" value="1"/>
</dbReference>
<dbReference type="GO" id="GO:0043190">
    <property type="term" value="C:ATP-binding cassette (ABC) transporter complex"/>
    <property type="evidence" value="ECO:0007669"/>
    <property type="project" value="InterPro"/>
</dbReference>
<dbReference type="PANTHER" id="PTHR30614:SF41">
    <property type="entry name" value="INNER MEMBRANE AMINO-ACID ABC TRANSPORTER PERMEASE PROTEIN YHDY"/>
    <property type="match status" value="1"/>
</dbReference>
<evidence type="ECO:0000256" key="5">
    <source>
        <dbReference type="ARBA" id="ARBA00022970"/>
    </source>
</evidence>
<proteinExistence type="inferred from homology"/>
<dbReference type="InterPro" id="IPR035906">
    <property type="entry name" value="MetI-like_sf"/>
</dbReference>
<dbReference type="InterPro" id="IPR010065">
    <property type="entry name" value="AA_ABC_transptr_permease_3TM"/>
</dbReference>
<feature type="transmembrane region" description="Helical" evidence="8">
    <location>
        <begin position="85"/>
        <end position="103"/>
    </location>
</feature>
<dbReference type="AlphaFoldDB" id="A0A064C0D6"/>